<dbReference type="InterPro" id="IPR046960">
    <property type="entry name" value="PPR_At4g14850-like_plant"/>
</dbReference>
<dbReference type="FunFam" id="1.25.40.10:FF:000348">
    <property type="entry name" value="Pentatricopeptide repeat-containing protein chloroplastic"/>
    <property type="match status" value="1"/>
</dbReference>
<dbReference type="Gene3D" id="1.25.40.10">
    <property type="entry name" value="Tetratricopeptide repeat domain"/>
    <property type="match status" value="3"/>
</dbReference>
<dbReference type="PANTHER" id="PTHR47926">
    <property type="entry name" value="PENTATRICOPEPTIDE REPEAT-CONTAINING PROTEIN"/>
    <property type="match status" value="1"/>
</dbReference>
<dbReference type="InterPro" id="IPR011990">
    <property type="entry name" value="TPR-like_helical_dom_sf"/>
</dbReference>
<keyword evidence="3" id="KW-1133">Transmembrane helix</keyword>
<protein>
    <recommendedName>
        <fullName evidence="7">Pentatricopeptide repeat-containing protein</fullName>
    </recommendedName>
</protein>
<keyword evidence="3" id="KW-0812">Transmembrane</keyword>
<dbReference type="Pfam" id="PF20431">
    <property type="entry name" value="E_motif"/>
    <property type="match status" value="1"/>
</dbReference>
<keyword evidence="6" id="KW-1185">Reference proteome</keyword>
<keyword evidence="1" id="KW-0677">Repeat</keyword>
<dbReference type="InterPro" id="IPR046848">
    <property type="entry name" value="E_motif"/>
</dbReference>
<accession>A0AAV0G672</accession>
<evidence type="ECO:0008006" key="7">
    <source>
        <dbReference type="Google" id="ProtNLM"/>
    </source>
</evidence>
<keyword evidence="3" id="KW-0472">Membrane</keyword>
<dbReference type="GO" id="GO:0003723">
    <property type="term" value="F:RNA binding"/>
    <property type="evidence" value="ECO:0007669"/>
    <property type="project" value="InterPro"/>
</dbReference>
<proteinExistence type="predicted"/>
<dbReference type="InterPro" id="IPR002885">
    <property type="entry name" value="PPR_rpt"/>
</dbReference>
<dbReference type="PROSITE" id="PS51375">
    <property type="entry name" value="PPR"/>
    <property type="match status" value="3"/>
</dbReference>
<feature type="repeat" description="PPR" evidence="2">
    <location>
        <begin position="200"/>
        <end position="234"/>
    </location>
</feature>
<evidence type="ECO:0000256" key="2">
    <source>
        <dbReference type="PROSITE-ProRule" id="PRU00708"/>
    </source>
</evidence>
<organism evidence="5 6">
    <name type="scientific">Cuscuta epithymum</name>
    <dbReference type="NCBI Taxonomy" id="186058"/>
    <lineage>
        <taxon>Eukaryota</taxon>
        <taxon>Viridiplantae</taxon>
        <taxon>Streptophyta</taxon>
        <taxon>Embryophyta</taxon>
        <taxon>Tracheophyta</taxon>
        <taxon>Spermatophyta</taxon>
        <taxon>Magnoliopsida</taxon>
        <taxon>eudicotyledons</taxon>
        <taxon>Gunneridae</taxon>
        <taxon>Pentapetalae</taxon>
        <taxon>asterids</taxon>
        <taxon>lamiids</taxon>
        <taxon>Solanales</taxon>
        <taxon>Convolvulaceae</taxon>
        <taxon>Cuscuteae</taxon>
        <taxon>Cuscuta</taxon>
        <taxon>Cuscuta subgen. Cuscuta</taxon>
    </lineage>
</organism>
<dbReference type="AlphaFoldDB" id="A0AAV0G672"/>
<feature type="transmembrane region" description="Helical" evidence="3">
    <location>
        <begin position="73"/>
        <end position="93"/>
    </location>
</feature>
<dbReference type="PANTHER" id="PTHR47926:SF432">
    <property type="entry name" value="(WILD MALAYSIAN BANANA) HYPOTHETICAL PROTEIN"/>
    <property type="match status" value="1"/>
</dbReference>
<reference evidence="5" key="1">
    <citation type="submission" date="2022-07" db="EMBL/GenBank/DDBJ databases">
        <authorList>
            <person name="Macas J."/>
            <person name="Novak P."/>
            <person name="Neumann P."/>
        </authorList>
    </citation>
    <scope>NUCLEOTIDE SEQUENCE</scope>
</reference>
<gene>
    <name evidence="4" type="ORF">CEPIT_LOCUS12701</name>
    <name evidence="5" type="ORF">CEPIT_LOCUS40600</name>
</gene>
<dbReference type="EMBL" id="CAMAPF010001050">
    <property type="protein sequence ID" value="CAH9143346.1"/>
    <property type="molecule type" value="Genomic_DNA"/>
</dbReference>
<dbReference type="NCBIfam" id="TIGR00756">
    <property type="entry name" value="PPR"/>
    <property type="match status" value="4"/>
</dbReference>
<sequence length="564" mass="62691">MLLTRLSCRKITRRPPALKAHKLLHQSASIFPHVERSFLLLLKTCSSSAHIRQVQCYMLVRALDHDNILLNRFVGAVSAAGFSGYVYCLVFFAPNPDMYLFNTAIEALACQPRSTKQAINLYGRARNIGLKLDTYSIPFVLNAVIFDSGLRFTGEQIHCDAVKTGLNNDVHAAVALVRMYSAYRLVTDARKVFGEMTQKDVALWNAMMAGYVKAGDTEAAAFLFECMPGRNVVSWTTIIAGYAQKNQSRGAISVFGRMMAESNGVKPDEVTLLAALSACADLGDLKMGEWIHTYIEKHQLRKTVRLNNALIDMYAKSGSIHKAIQLFESMAEKNVVTWSTVISGLATNGLGSEALDMFSRMERTGVKPNDVTLLAVLSACSHAGFVELGHCFFQTMEERYGINRSIKHYGCVIDLLGRAGRLQEAENLSKAMPFEANAAIWGSLLAASRNQGNIEIGERALQHLLKVEPHHSGNYSLLSGIYASNGRWVEARDTRVVMREIGVKKKPGQSSIEVDNKAYDFNSEDIFHPQLDRIHRTLLQLNRHLKMPSHAVRDYEDLLDSVGL</sequence>
<dbReference type="GO" id="GO:0009451">
    <property type="term" value="P:RNA modification"/>
    <property type="evidence" value="ECO:0007669"/>
    <property type="project" value="InterPro"/>
</dbReference>
<name>A0AAV0G672_9ASTE</name>
<evidence type="ECO:0000313" key="5">
    <source>
        <dbReference type="EMBL" id="CAH9143346.1"/>
    </source>
</evidence>
<dbReference type="Pfam" id="PF01535">
    <property type="entry name" value="PPR"/>
    <property type="match status" value="1"/>
</dbReference>
<dbReference type="Pfam" id="PF13041">
    <property type="entry name" value="PPR_2"/>
    <property type="match status" value="2"/>
</dbReference>
<dbReference type="Proteomes" id="UP001152523">
    <property type="component" value="Unassembled WGS sequence"/>
</dbReference>
<evidence type="ECO:0000313" key="6">
    <source>
        <dbReference type="Proteomes" id="UP001152523"/>
    </source>
</evidence>
<feature type="repeat" description="PPR" evidence="2">
    <location>
        <begin position="334"/>
        <end position="368"/>
    </location>
</feature>
<evidence type="ECO:0000256" key="3">
    <source>
        <dbReference type="SAM" id="Phobius"/>
    </source>
</evidence>
<dbReference type="EMBL" id="CAMAPF010000078">
    <property type="protein sequence ID" value="CAH9093876.1"/>
    <property type="molecule type" value="Genomic_DNA"/>
</dbReference>
<evidence type="ECO:0000256" key="1">
    <source>
        <dbReference type="ARBA" id="ARBA00022737"/>
    </source>
</evidence>
<dbReference type="FunFam" id="1.25.40.10:FF:000242">
    <property type="entry name" value="Pentatricopeptide repeat-containing protein"/>
    <property type="match status" value="1"/>
</dbReference>
<evidence type="ECO:0000313" key="4">
    <source>
        <dbReference type="EMBL" id="CAH9093876.1"/>
    </source>
</evidence>
<comment type="caution">
    <text evidence="5">The sequence shown here is derived from an EMBL/GenBank/DDBJ whole genome shotgun (WGS) entry which is preliminary data.</text>
</comment>
<feature type="repeat" description="PPR" evidence="2">
    <location>
        <begin position="303"/>
        <end position="333"/>
    </location>
</feature>